<keyword evidence="13 14" id="KW-0472">Membrane</keyword>
<evidence type="ECO:0000256" key="1">
    <source>
        <dbReference type="ARBA" id="ARBA00000085"/>
    </source>
</evidence>
<feature type="domain" description="HAMP" evidence="16">
    <location>
        <begin position="117"/>
        <end position="169"/>
    </location>
</feature>
<feature type="domain" description="Histidine kinase" evidence="15">
    <location>
        <begin position="184"/>
        <end position="382"/>
    </location>
</feature>
<dbReference type="PROSITE" id="PS50885">
    <property type="entry name" value="HAMP"/>
    <property type="match status" value="1"/>
</dbReference>
<dbReference type="Pfam" id="PF02518">
    <property type="entry name" value="HATPase_c"/>
    <property type="match status" value="1"/>
</dbReference>
<dbReference type="KEGG" id="tep:TepRe1_0902"/>
<protein>
    <recommendedName>
        <fullName evidence="3">histidine kinase</fullName>
        <ecNumber evidence="3">2.7.13.3</ecNumber>
    </recommendedName>
</protein>
<proteinExistence type="predicted"/>
<dbReference type="Gene3D" id="3.30.565.10">
    <property type="entry name" value="Histidine kinase-like ATPase, C-terminal domain"/>
    <property type="match status" value="1"/>
</dbReference>
<dbReference type="SUPFAM" id="SSF158472">
    <property type="entry name" value="HAMP domain-like"/>
    <property type="match status" value="1"/>
</dbReference>
<dbReference type="InterPro" id="IPR003660">
    <property type="entry name" value="HAMP_dom"/>
</dbReference>
<sequence length="394" mass="44793">MDKIKYRLRNISLRKSLVLYIILFTVVALVLSIGITQGCRIAEERLNANYPQTEERYYLTNEAGERLGEGGLIGTENILYTVQDKRSLQAINVTQTLAVPLSFSLCMLAAVFVFYRNKLKNPLAALDKASERIASNDLDFTVNYKSQDEMGRLCASFEKMRFSLQQNNQLMWRQMEQRKRLNAAFAHDLRTPLTVLKGYSEILQLTNDSLAVKETAVTMSKHINRLERYVDSMSTLQRMEDIVPDYQRIEIDKFVDHAEQLVDMICQKAGRQCHFYSHTHSNAAVMDIEMFLQVMENLVSNAAYHAGNSVEVTVSEIDNMLSVTVADDGTGFSADSLENAAEPYYTESSDKSKHFGLGLYICKIFCERHNGSLKVRNTDKGGEVTAFFRKEAMQ</sequence>
<dbReference type="GO" id="GO:0005524">
    <property type="term" value="F:ATP binding"/>
    <property type="evidence" value="ECO:0007669"/>
    <property type="project" value="UniProtKB-KW"/>
</dbReference>
<keyword evidence="9 17" id="KW-0418">Kinase</keyword>
<evidence type="ECO:0000256" key="2">
    <source>
        <dbReference type="ARBA" id="ARBA00004651"/>
    </source>
</evidence>
<evidence type="ECO:0000256" key="6">
    <source>
        <dbReference type="ARBA" id="ARBA00022679"/>
    </source>
</evidence>
<comment type="catalytic activity">
    <reaction evidence="1">
        <text>ATP + protein L-histidine = ADP + protein N-phospho-L-histidine.</text>
        <dbReference type="EC" id="2.7.13.3"/>
    </reaction>
</comment>
<evidence type="ECO:0000256" key="4">
    <source>
        <dbReference type="ARBA" id="ARBA00022475"/>
    </source>
</evidence>
<dbReference type="InterPro" id="IPR005467">
    <property type="entry name" value="His_kinase_dom"/>
</dbReference>
<dbReference type="EC" id="2.7.13.3" evidence="3"/>
<evidence type="ECO:0000256" key="5">
    <source>
        <dbReference type="ARBA" id="ARBA00022553"/>
    </source>
</evidence>
<dbReference type="Proteomes" id="UP000010802">
    <property type="component" value="Chromosome"/>
</dbReference>
<evidence type="ECO:0000313" key="17">
    <source>
        <dbReference type="EMBL" id="CDI40535.1"/>
    </source>
</evidence>
<keyword evidence="18" id="KW-1185">Reference proteome</keyword>
<dbReference type="PROSITE" id="PS50109">
    <property type="entry name" value="HIS_KIN"/>
    <property type="match status" value="1"/>
</dbReference>
<keyword evidence="12" id="KW-0902">Two-component regulatory system</keyword>
<dbReference type="SMART" id="SM00387">
    <property type="entry name" value="HATPase_c"/>
    <property type="match status" value="1"/>
</dbReference>
<dbReference type="OrthoDB" id="84942at2"/>
<dbReference type="InterPro" id="IPR050398">
    <property type="entry name" value="HssS/ArlS-like"/>
</dbReference>
<dbReference type="PANTHER" id="PTHR45528">
    <property type="entry name" value="SENSOR HISTIDINE KINASE CPXA"/>
    <property type="match status" value="1"/>
</dbReference>
<dbReference type="Pfam" id="PF00672">
    <property type="entry name" value="HAMP"/>
    <property type="match status" value="1"/>
</dbReference>
<dbReference type="CDD" id="cd00082">
    <property type="entry name" value="HisKA"/>
    <property type="match status" value="1"/>
</dbReference>
<dbReference type="SMART" id="SM00388">
    <property type="entry name" value="HisKA"/>
    <property type="match status" value="1"/>
</dbReference>
<dbReference type="eggNOG" id="COG2205">
    <property type="taxonomic scope" value="Bacteria"/>
</dbReference>
<accession>F4LXH0</accession>
<evidence type="ECO:0000259" key="16">
    <source>
        <dbReference type="PROSITE" id="PS50885"/>
    </source>
</evidence>
<dbReference type="KEGG" id="tae:TepiRe1_0978"/>
<keyword evidence="6" id="KW-0808">Transferase</keyword>
<feature type="transmembrane region" description="Helical" evidence="14">
    <location>
        <begin position="17"/>
        <end position="35"/>
    </location>
</feature>
<dbReference type="PANTHER" id="PTHR45528:SF1">
    <property type="entry name" value="SENSOR HISTIDINE KINASE CPXA"/>
    <property type="match status" value="1"/>
</dbReference>
<keyword evidence="10" id="KW-0067">ATP-binding</keyword>
<organism evidence="17 18">
    <name type="scientific">Tepidanaerobacter acetatoxydans (strain DSM 21804 / JCM 16047 / Re1)</name>
    <dbReference type="NCBI Taxonomy" id="1209989"/>
    <lineage>
        <taxon>Bacteria</taxon>
        <taxon>Bacillati</taxon>
        <taxon>Bacillota</taxon>
        <taxon>Clostridia</taxon>
        <taxon>Thermosediminibacterales</taxon>
        <taxon>Tepidanaerobacteraceae</taxon>
        <taxon>Tepidanaerobacter</taxon>
    </lineage>
</organism>
<evidence type="ECO:0000256" key="3">
    <source>
        <dbReference type="ARBA" id="ARBA00012438"/>
    </source>
</evidence>
<feature type="transmembrane region" description="Helical" evidence="14">
    <location>
        <begin position="97"/>
        <end position="115"/>
    </location>
</feature>
<dbReference type="CDD" id="cd06225">
    <property type="entry name" value="HAMP"/>
    <property type="match status" value="1"/>
</dbReference>
<evidence type="ECO:0000256" key="12">
    <source>
        <dbReference type="ARBA" id="ARBA00023012"/>
    </source>
</evidence>
<keyword evidence="7 14" id="KW-0812">Transmembrane</keyword>
<dbReference type="SUPFAM" id="SSF55874">
    <property type="entry name" value="ATPase domain of HSP90 chaperone/DNA topoisomerase II/histidine kinase"/>
    <property type="match status" value="1"/>
</dbReference>
<keyword evidence="11 14" id="KW-1133">Transmembrane helix</keyword>
<dbReference type="HOGENOM" id="CLU_000445_89_34_9"/>
<dbReference type="SMART" id="SM00304">
    <property type="entry name" value="HAMP"/>
    <property type="match status" value="1"/>
</dbReference>
<comment type="subcellular location">
    <subcellularLocation>
        <location evidence="2">Cell membrane</location>
        <topology evidence="2">Multi-pass membrane protein</topology>
    </subcellularLocation>
</comment>
<evidence type="ECO:0000256" key="13">
    <source>
        <dbReference type="ARBA" id="ARBA00023136"/>
    </source>
</evidence>
<evidence type="ECO:0000256" key="7">
    <source>
        <dbReference type="ARBA" id="ARBA00022692"/>
    </source>
</evidence>
<dbReference type="GO" id="GO:0005886">
    <property type="term" value="C:plasma membrane"/>
    <property type="evidence" value="ECO:0007669"/>
    <property type="project" value="UniProtKB-SubCell"/>
</dbReference>
<dbReference type="Pfam" id="PF00512">
    <property type="entry name" value="HisKA"/>
    <property type="match status" value="1"/>
</dbReference>
<evidence type="ECO:0000256" key="8">
    <source>
        <dbReference type="ARBA" id="ARBA00022741"/>
    </source>
</evidence>
<evidence type="ECO:0000256" key="10">
    <source>
        <dbReference type="ARBA" id="ARBA00022840"/>
    </source>
</evidence>
<dbReference type="AlphaFoldDB" id="F4LXH0"/>
<dbReference type="SUPFAM" id="SSF47384">
    <property type="entry name" value="Homodimeric domain of signal transducing histidine kinase"/>
    <property type="match status" value="1"/>
</dbReference>
<dbReference type="EMBL" id="HF563609">
    <property type="protein sequence ID" value="CDI40535.1"/>
    <property type="molecule type" value="Genomic_DNA"/>
</dbReference>
<name>F4LXH0_TEPAE</name>
<evidence type="ECO:0000313" key="18">
    <source>
        <dbReference type="Proteomes" id="UP000010802"/>
    </source>
</evidence>
<dbReference type="InterPro" id="IPR036890">
    <property type="entry name" value="HATPase_C_sf"/>
</dbReference>
<dbReference type="RefSeq" id="WP_013777995.1">
    <property type="nucleotide sequence ID" value="NC_015519.1"/>
</dbReference>
<dbReference type="GO" id="GO:0000155">
    <property type="term" value="F:phosphorelay sensor kinase activity"/>
    <property type="evidence" value="ECO:0007669"/>
    <property type="project" value="InterPro"/>
</dbReference>
<evidence type="ECO:0000259" key="15">
    <source>
        <dbReference type="PROSITE" id="PS50109"/>
    </source>
</evidence>
<dbReference type="InterPro" id="IPR003661">
    <property type="entry name" value="HisK_dim/P_dom"/>
</dbReference>
<evidence type="ECO:0000256" key="11">
    <source>
        <dbReference type="ARBA" id="ARBA00022989"/>
    </source>
</evidence>
<keyword evidence="5" id="KW-0597">Phosphoprotein</keyword>
<dbReference type="InterPro" id="IPR003594">
    <property type="entry name" value="HATPase_dom"/>
</dbReference>
<dbReference type="STRING" id="1209989.TepRe1_0902"/>
<dbReference type="Gene3D" id="1.10.287.130">
    <property type="match status" value="1"/>
</dbReference>
<gene>
    <name evidence="17" type="ordered locus">TEPIRE1_0978</name>
</gene>
<dbReference type="InterPro" id="IPR036097">
    <property type="entry name" value="HisK_dim/P_sf"/>
</dbReference>
<reference evidence="18" key="1">
    <citation type="journal article" date="2013" name="Genome Announc.">
        <title>First genome sequence of a syntrophic acetate-oxidizing bacterium, Tepidanaerobacter acetatoxydans strain Re1.</title>
        <authorList>
            <person name="Manzoor S."/>
            <person name="Bongcam-Rudloff E."/>
            <person name="Schnurer A."/>
            <person name="Muller B."/>
        </authorList>
    </citation>
    <scope>NUCLEOTIDE SEQUENCE [LARGE SCALE GENOMIC DNA]</scope>
    <source>
        <strain evidence="18">Re1</strain>
    </source>
</reference>
<keyword evidence="8" id="KW-0547">Nucleotide-binding</keyword>
<dbReference type="Gene3D" id="6.10.340.10">
    <property type="match status" value="1"/>
</dbReference>
<evidence type="ECO:0000256" key="14">
    <source>
        <dbReference type="SAM" id="Phobius"/>
    </source>
</evidence>
<dbReference type="eggNOG" id="COG3850">
    <property type="taxonomic scope" value="Bacteria"/>
</dbReference>
<keyword evidence="4" id="KW-1003">Cell membrane</keyword>
<evidence type="ECO:0000256" key="9">
    <source>
        <dbReference type="ARBA" id="ARBA00022777"/>
    </source>
</evidence>